<dbReference type="Proteomes" id="UP001652680">
    <property type="component" value="Unassembled WGS sequence"/>
</dbReference>
<evidence type="ECO:0000313" key="7">
    <source>
        <dbReference type="RefSeq" id="XP_016974683.1"/>
    </source>
</evidence>
<dbReference type="PROSITE" id="PS50006">
    <property type="entry name" value="FHA_DOMAIN"/>
    <property type="match status" value="1"/>
</dbReference>
<evidence type="ECO:0000256" key="2">
    <source>
        <dbReference type="SAM" id="MobiDB-lite"/>
    </source>
</evidence>
<feature type="compositionally biased region" description="Low complexity" evidence="2">
    <location>
        <begin position="41"/>
        <end position="54"/>
    </location>
</feature>
<gene>
    <name evidence="7" type="primary">LOC108041301</name>
    <name evidence="5" type="synonym">108041301</name>
</gene>
<feature type="coiled-coil region" evidence="1">
    <location>
        <begin position="490"/>
        <end position="567"/>
    </location>
</feature>
<dbReference type="PANTHER" id="PTHR15715">
    <property type="entry name" value="CENTROSOMAL PROTEIN OF 170 KDA"/>
    <property type="match status" value="1"/>
</dbReference>
<evidence type="ECO:0000256" key="1">
    <source>
        <dbReference type="SAM" id="Coils"/>
    </source>
</evidence>
<dbReference type="SUPFAM" id="SSF49879">
    <property type="entry name" value="SMAD/FHA domain"/>
    <property type="match status" value="1"/>
</dbReference>
<dbReference type="Pfam" id="PF00498">
    <property type="entry name" value="FHA"/>
    <property type="match status" value="1"/>
</dbReference>
<dbReference type="InterPro" id="IPR000253">
    <property type="entry name" value="FHA_dom"/>
</dbReference>
<dbReference type="Gene3D" id="2.60.200.20">
    <property type="match status" value="1"/>
</dbReference>
<keyword evidence="3" id="KW-1133">Transmembrane helix</keyword>
<name>A0A6P4EI68_DRORH</name>
<dbReference type="AlphaFoldDB" id="A0A6P4EI68"/>
<feature type="region of interest" description="Disordered" evidence="2">
    <location>
        <begin position="1"/>
        <end position="76"/>
    </location>
</feature>
<dbReference type="CDD" id="cd22679">
    <property type="entry name" value="FHA_SLMAP"/>
    <property type="match status" value="1"/>
</dbReference>
<dbReference type="OrthoDB" id="687730at2759"/>
<keyword evidence="3" id="KW-0472">Membrane</keyword>
<dbReference type="InterPro" id="IPR008984">
    <property type="entry name" value="SMAD_FHA_dom_sf"/>
</dbReference>
<dbReference type="OMA" id="QDGRFWV"/>
<evidence type="ECO:0000256" key="3">
    <source>
        <dbReference type="SAM" id="Phobius"/>
    </source>
</evidence>
<feature type="coiled-coil region" evidence="1">
    <location>
        <begin position="850"/>
        <end position="877"/>
    </location>
</feature>
<evidence type="ECO:0000313" key="5">
    <source>
        <dbReference type="EnsemblMetazoa" id="XP_016974683.1"/>
    </source>
</evidence>
<proteinExistence type="predicted"/>
<feature type="coiled-coil region" evidence="1">
    <location>
        <begin position="758"/>
        <end position="799"/>
    </location>
</feature>
<feature type="transmembrane region" description="Helical" evidence="3">
    <location>
        <begin position="886"/>
        <end position="905"/>
    </location>
</feature>
<keyword evidence="1" id="KW-0175">Coiled coil</keyword>
<dbReference type="GeneID" id="108041301"/>
<dbReference type="RefSeq" id="XP_016974683.1">
    <property type="nucleotide sequence ID" value="XM_017119194.1"/>
</dbReference>
<evidence type="ECO:0000313" key="6">
    <source>
        <dbReference type="Proteomes" id="UP001652680"/>
    </source>
</evidence>
<evidence type="ECO:0000259" key="4">
    <source>
        <dbReference type="PROSITE" id="PS50006"/>
    </source>
</evidence>
<keyword evidence="3" id="KW-0812">Transmembrane</keyword>
<dbReference type="InterPro" id="IPR051176">
    <property type="entry name" value="Cent_Immune-Sig_Mod"/>
</dbReference>
<reference evidence="6" key="1">
    <citation type="journal article" date="2021" name="Elife">
        <title>Highly contiguous assemblies of 101 drosophilid genomes.</title>
        <authorList>
            <person name="Kim B.Y."/>
            <person name="Wang J.R."/>
            <person name="Miller D.E."/>
            <person name="Barmina O."/>
            <person name="Delaney E."/>
            <person name="Thompson A."/>
            <person name="Comeault A.A."/>
            <person name="Peede D."/>
            <person name="D'Agostino E.R."/>
            <person name="Pelaez J."/>
            <person name="Aguilar J.M."/>
            <person name="Haji D."/>
            <person name="Matsunaga T."/>
            <person name="Armstrong E.E."/>
            <person name="Zych M."/>
            <person name="Ogawa Y."/>
            <person name="Stamenkovic-Radak M."/>
            <person name="Jelic M."/>
            <person name="Veselinovic M.S."/>
            <person name="Tanaskovic M."/>
            <person name="Eric P."/>
            <person name="Gao J.J."/>
            <person name="Katoh T.K."/>
            <person name="Toda M.J."/>
            <person name="Watabe H."/>
            <person name="Watada M."/>
            <person name="Davis J.S."/>
            <person name="Moyle L.C."/>
            <person name="Manoli G."/>
            <person name="Bertolini E."/>
            <person name="Kostal V."/>
            <person name="Hawley R.S."/>
            <person name="Takahashi A."/>
            <person name="Jones C.D."/>
            <person name="Price D.K."/>
            <person name="Whiteman N."/>
            <person name="Kopp A."/>
            <person name="Matute D.R."/>
            <person name="Petrov D.A."/>
        </authorList>
    </citation>
    <scope>NUCLEOTIDE SEQUENCE [LARGE SCALE GENOMIC DNA]</scope>
</reference>
<dbReference type="EnsemblMetazoa" id="XM_017119194.2">
    <property type="protein sequence ID" value="XP_016974683.1"/>
    <property type="gene ID" value="LOC108041301"/>
</dbReference>
<keyword evidence="6" id="KW-1185">Reference proteome</keyword>
<organism evidence="7">
    <name type="scientific">Drosophila rhopaloa</name>
    <name type="common">Fruit fly</name>
    <dbReference type="NCBI Taxonomy" id="1041015"/>
    <lineage>
        <taxon>Eukaryota</taxon>
        <taxon>Metazoa</taxon>
        <taxon>Ecdysozoa</taxon>
        <taxon>Arthropoda</taxon>
        <taxon>Hexapoda</taxon>
        <taxon>Insecta</taxon>
        <taxon>Pterygota</taxon>
        <taxon>Neoptera</taxon>
        <taxon>Endopterygota</taxon>
        <taxon>Diptera</taxon>
        <taxon>Brachycera</taxon>
        <taxon>Muscomorpha</taxon>
        <taxon>Ephydroidea</taxon>
        <taxon>Drosophilidae</taxon>
        <taxon>Drosophila</taxon>
        <taxon>Sophophora</taxon>
    </lineage>
</organism>
<dbReference type="SMART" id="SM00240">
    <property type="entry name" value="FHA"/>
    <property type="match status" value="1"/>
</dbReference>
<feature type="domain" description="FHA" evidence="4">
    <location>
        <begin position="241"/>
        <end position="297"/>
    </location>
</feature>
<dbReference type="CTD" id="7871"/>
<reference evidence="7" key="2">
    <citation type="submission" date="2025-04" db="UniProtKB">
        <authorList>
            <consortium name="RefSeq"/>
        </authorList>
    </citation>
    <scope>IDENTIFICATION</scope>
</reference>
<dbReference type="PANTHER" id="PTHR15715:SF37">
    <property type="entry name" value="LD47843P"/>
    <property type="match status" value="1"/>
</dbReference>
<reference evidence="5" key="3">
    <citation type="submission" date="2025-05" db="UniProtKB">
        <authorList>
            <consortium name="EnsemblMetazoa"/>
        </authorList>
    </citation>
    <scope>IDENTIFICATION</scope>
</reference>
<sequence>MVLVSNEWLTNKDDDQKPNPASPPLAPGVAGVASLSNGGMTSTSTESSKTTRPTAGVGVESTVKRKKAQQTANVETKNIEPEPLFHIMERDSNNEEAIENQENNNMQVCDSNTNTLQSVSSPDHSSTVHIPSEVPQQVLHITMNSVQHANIAGVGMGVTTSDNLYSSLGLLNKNILQRESTMDCGTLMVAPVAPTVSVDLCIGSDSASAICTGDAKIVLQCEPKSHKFETRSILLQPNQDCKVGRLIAKSKASEGNAIFDCKVLSRNHAILWYTPDGRFWVKDTKSSNGTFINDNKLGNDPAELHYGDTVKFGVEVIENSRQEVHGCIIARVTLFLPDGREAISIEADEILTGPNRISFDEVQRLNAFLQEAAQREKTLKAKLSSLQGILDSTRKNSAMCWQSMISEDQLLHKISLLEKKLQMMEKNVPENALRNEVVKLLEDKTTYQLTAKEALRKVYQERCDAMQMLSKMELAYATSENECGILRAQMVTSKQTLQDFNARLEQLQQEYIEYKQESLRQQHEAKEQEEHSLELLKEKISLQYGELEKLRLQVSHLQKSVVEYDSEHKLEEQNVLKQLDAIIPDDDEYEKEIESVDEDLTGGPEDDMIGIEQQSEDSEKQKMNKKLNLSEIDLEKVIRKSSVIKLLKNSDLTKGEDGSAVLRAIFNDDDEDSESELKEGKENLDAQASDVATELRVGTSNELAHNFPRYVVPNGMAEPFVDPAASCTSAYKIESQKTLVNAGEYLYIPPELPTEQAIEMLQEECDTYKEKTERLTFEIHCMQEQIKLLQKQLEQEIEHNAIAKLQKNRIKSSEQRQTSGQEHGQDSTENAWNEDIVAMNNLQMEREEELIVYKERLENSESSNKQLRDEISHLKQQHTPPGNQLLLHRVLPLGCIAIAVLIYFISNRI</sequence>
<accession>A0A6P4EI68</accession>
<feature type="region of interest" description="Disordered" evidence="2">
    <location>
        <begin position="808"/>
        <end position="831"/>
    </location>
</feature>
<feature type="compositionally biased region" description="Polar residues" evidence="2">
    <location>
        <begin position="815"/>
        <end position="831"/>
    </location>
</feature>
<protein>
    <submittedName>
        <fullName evidence="7">Sarcolemmal membrane-associated protein</fullName>
    </submittedName>
</protein>